<dbReference type="InterPro" id="IPR013324">
    <property type="entry name" value="RNA_pol_sigma_r3/r4-like"/>
</dbReference>
<evidence type="ECO:0000259" key="6">
    <source>
        <dbReference type="Pfam" id="PF04542"/>
    </source>
</evidence>
<feature type="domain" description="RNA polymerase sigma-70 region 2" evidence="6">
    <location>
        <begin position="27"/>
        <end position="90"/>
    </location>
</feature>
<dbReference type="InterPro" id="IPR013325">
    <property type="entry name" value="RNA_pol_sigma_r2"/>
</dbReference>
<reference evidence="8 9" key="1">
    <citation type="submission" date="2019-07" db="EMBL/GenBank/DDBJ databases">
        <title>Whole genome shotgun sequence of Terrabacter aerolatus NBRC 106305.</title>
        <authorList>
            <person name="Hosoyama A."/>
            <person name="Uohara A."/>
            <person name="Ohji S."/>
            <person name="Ichikawa N."/>
        </authorList>
    </citation>
    <scope>NUCLEOTIDE SEQUENCE [LARGE SCALE GENOMIC DNA]</scope>
    <source>
        <strain evidence="8 9">NBRC 106305</strain>
    </source>
</reference>
<evidence type="ECO:0000313" key="8">
    <source>
        <dbReference type="EMBL" id="GEO30704.1"/>
    </source>
</evidence>
<dbReference type="Pfam" id="PF08281">
    <property type="entry name" value="Sigma70_r4_2"/>
    <property type="match status" value="1"/>
</dbReference>
<dbReference type="GO" id="GO:0003677">
    <property type="term" value="F:DNA binding"/>
    <property type="evidence" value="ECO:0007669"/>
    <property type="project" value="UniProtKB-KW"/>
</dbReference>
<dbReference type="InterPro" id="IPR014325">
    <property type="entry name" value="RNA_pol_sigma-E_actinobac"/>
</dbReference>
<evidence type="ECO:0000256" key="5">
    <source>
        <dbReference type="ARBA" id="ARBA00023163"/>
    </source>
</evidence>
<dbReference type="CDD" id="cd06171">
    <property type="entry name" value="Sigma70_r4"/>
    <property type="match status" value="1"/>
</dbReference>
<keyword evidence="5" id="KW-0804">Transcription</keyword>
<dbReference type="GO" id="GO:0006352">
    <property type="term" value="P:DNA-templated transcription initiation"/>
    <property type="evidence" value="ECO:0007669"/>
    <property type="project" value="InterPro"/>
</dbReference>
<comment type="similarity">
    <text evidence="1">Belongs to the sigma-70 factor family. ECF subfamily.</text>
</comment>
<dbReference type="SUPFAM" id="SSF88946">
    <property type="entry name" value="Sigma2 domain of RNA polymerase sigma factors"/>
    <property type="match status" value="1"/>
</dbReference>
<keyword evidence="4" id="KW-0238">DNA-binding</keyword>
<dbReference type="GO" id="GO:0016987">
    <property type="term" value="F:sigma factor activity"/>
    <property type="evidence" value="ECO:0007669"/>
    <property type="project" value="UniProtKB-KW"/>
</dbReference>
<dbReference type="InterPro" id="IPR014284">
    <property type="entry name" value="RNA_pol_sigma-70_dom"/>
</dbReference>
<dbReference type="Pfam" id="PF04542">
    <property type="entry name" value="Sigma70_r2"/>
    <property type="match status" value="1"/>
</dbReference>
<protein>
    <submittedName>
        <fullName evidence="8">RNA polymerase</fullName>
    </submittedName>
</protein>
<dbReference type="InterPro" id="IPR007627">
    <property type="entry name" value="RNA_pol_sigma70_r2"/>
</dbReference>
<keyword evidence="2" id="KW-0805">Transcription regulation</keyword>
<evidence type="ECO:0000256" key="4">
    <source>
        <dbReference type="ARBA" id="ARBA00023125"/>
    </source>
</evidence>
<dbReference type="Gene3D" id="1.10.10.10">
    <property type="entry name" value="Winged helix-like DNA-binding domain superfamily/Winged helix DNA-binding domain"/>
    <property type="match status" value="1"/>
</dbReference>
<dbReference type="EMBL" id="BJYX01000012">
    <property type="protein sequence ID" value="GEO30704.1"/>
    <property type="molecule type" value="Genomic_DNA"/>
</dbReference>
<sequence>MDGIVDGQGTHDMDDAERRADFTAYVRAREQSLARLAYLLTGDRDAAEDLLQNSLAKVYRHWDRVRGAELPDAYVRRMMVNENNSRWRSLLRRRESPSSHVLDVIDPPGVAGLDPTASIDLWRHVQGLPTQQRAAVVLRYYEDLTEAQTAEVLGCSVGTVKSHTSRAISALRTRMSEATA</sequence>
<dbReference type="PANTHER" id="PTHR43133">
    <property type="entry name" value="RNA POLYMERASE ECF-TYPE SIGMA FACTO"/>
    <property type="match status" value="1"/>
</dbReference>
<dbReference type="PANTHER" id="PTHR43133:SF50">
    <property type="entry name" value="ECF RNA POLYMERASE SIGMA FACTOR SIGM"/>
    <property type="match status" value="1"/>
</dbReference>
<keyword evidence="9" id="KW-1185">Reference proteome</keyword>
<accession>A0A512D2M1</accession>
<feature type="domain" description="RNA polymerase sigma factor 70 region 4 type 2" evidence="7">
    <location>
        <begin position="123"/>
        <end position="171"/>
    </location>
</feature>
<gene>
    <name evidence="8" type="ORF">TAE01_25140</name>
</gene>
<organism evidence="8 9">
    <name type="scientific">Terrabacter aerolatus</name>
    <dbReference type="NCBI Taxonomy" id="422442"/>
    <lineage>
        <taxon>Bacteria</taxon>
        <taxon>Bacillati</taxon>
        <taxon>Actinomycetota</taxon>
        <taxon>Actinomycetes</taxon>
        <taxon>Micrococcales</taxon>
        <taxon>Intrasporangiaceae</taxon>
        <taxon>Terrabacter</taxon>
    </lineage>
</organism>
<dbReference type="SUPFAM" id="SSF88659">
    <property type="entry name" value="Sigma3 and sigma4 domains of RNA polymerase sigma factors"/>
    <property type="match status" value="1"/>
</dbReference>
<dbReference type="Gene3D" id="1.10.1740.10">
    <property type="match status" value="1"/>
</dbReference>
<dbReference type="NCBIfam" id="TIGR02983">
    <property type="entry name" value="SigE-fam_strep"/>
    <property type="match status" value="1"/>
</dbReference>
<evidence type="ECO:0000256" key="2">
    <source>
        <dbReference type="ARBA" id="ARBA00023015"/>
    </source>
</evidence>
<comment type="caution">
    <text evidence="8">The sequence shown here is derived from an EMBL/GenBank/DDBJ whole genome shotgun (WGS) entry which is preliminary data.</text>
</comment>
<dbReference type="InterPro" id="IPR036388">
    <property type="entry name" value="WH-like_DNA-bd_sf"/>
</dbReference>
<dbReference type="AlphaFoldDB" id="A0A512D2M1"/>
<evidence type="ECO:0000256" key="1">
    <source>
        <dbReference type="ARBA" id="ARBA00010641"/>
    </source>
</evidence>
<evidence type="ECO:0000259" key="7">
    <source>
        <dbReference type="Pfam" id="PF08281"/>
    </source>
</evidence>
<dbReference type="RefSeq" id="WP_344111464.1">
    <property type="nucleotide sequence ID" value="NZ_BAAARO010000001.1"/>
</dbReference>
<evidence type="ECO:0000313" key="9">
    <source>
        <dbReference type="Proteomes" id="UP000321534"/>
    </source>
</evidence>
<evidence type="ECO:0000256" key="3">
    <source>
        <dbReference type="ARBA" id="ARBA00023082"/>
    </source>
</evidence>
<dbReference type="InterPro" id="IPR013249">
    <property type="entry name" value="RNA_pol_sigma70_r4_t2"/>
</dbReference>
<dbReference type="NCBIfam" id="TIGR02937">
    <property type="entry name" value="sigma70-ECF"/>
    <property type="match status" value="1"/>
</dbReference>
<dbReference type="Proteomes" id="UP000321534">
    <property type="component" value="Unassembled WGS sequence"/>
</dbReference>
<keyword evidence="3" id="KW-0731">Sigma factor</keyword>
<proteinExistence type="inferred from homology"/>
<dbReference type="InterPro" id="IPR039425">
    <property type="entry name" value="RNA_pol_sigma-70-like"/>
</dbReference>
<name>A0A512D2M1_9MICO</name>